<proteinExistence type="predicted"/>
<organism evidence="1 2">
    <name type="scientific">Actinomadura rubrobrunea</name>
    <dbReference type="NCBI Taxonomy" id="115335"/>
    <lineage>
        <taxon>Bacteria</taxon>
        <taxon>Bacillati</taxon>
        <taxon>Actinomycetota</taxon>
        <taxon>Actinomycetes</taxon>
        <taxon>Streptosporangiales</taxon>
        <taxon>Thermomonosporaceae</taxon>
        <taxon>Actinomadura</taxon>
    </lineage>
</organism>
<evidence type="ECO:0000313" key="1">
    <source>
        <dbReference type="EMBL" id="GLW62124.1"/>
    </source>
</evidence>
<gene>
    <name evidence="1" type="ORF">Arub01_03680</name>
</gene>
<dbReference type="EMBL" id="BSRZ01000001">
    <property type="protein sequence ID" value="GLW62124.1"/>
    <property type="molecule type" value="Genomic_DNA"/>
</dbReference>
<dbReference type="AlphaFoldDB" id="A0A9W6PS68"/>
<comment type="caution">
    <text evidence="1">The sequence shown here is derived from an EMBL/GenBank/DDBJ whole genome shotgun (WGS) entry which is preliminary data.</text>
</comment>
<sequence length="180" mass="20487">MRRNFDYMTSSEAVEKVRGWFTGRLPEDWFEGPVEIVLDREEISVVGRLPEPPAARGVSETERAAVLAGHVQRFREETRERRIAIAREAEHRFGQKVSWGVVCGDVREMFTTLSVPVMTRLRQPERRVLDTLVEAGVARSRSDALAWCVRLVGKHTDKWLAELRAALEHVERARAAGPKA</sequence>
<name>A0A9W6PS68_9ACTN</name>
<keyword evidence="2" id="KW-1185">Reference proteome</keyword>
<evidence type="ECO:0008006" key="3">
    <source>
        <dbReference type="Google" id="ProtNLM"/>
    </source>
</evidence>
<reference evidence="1" key="1">
    <citation type="submission" date="2023-02" db="EMBL/GenBank/DDBJ databases">
        <title>Actinomadura rubrobrunea NBRC 14622.</title>
        <authorList>
            <person name="Ichikawa N."/>
            <person name="Sato H."/>
            <person name="Tonouchi N."/>
        </authorList>
    </citation>
    <scope>NUCLEOTIDE SEQUENCE</scope>
    <source>
        <strain evidence="1">NBRC 14622</strain>
    </source>
</reference>
<accession>A0A9W6PS68</accession>
<evidence type="ECO:0000313" key="2">
    <source>
        <dbReference type="Proteomes" id="UP001165124"/>
    </source>
</evidence>
<protein>
    <recommendedName>
        <fullName evidence="3">Smu12A</fullName>
    </recommendedName>
</protein>
<dbReference type="Proteomes" id="UP001165124">
    <property type="component" value="Unassembled WGS sequence"/>
</dbReference>